<dbReference type="NCBIfam" id="TIGR00192">
    <property type="entry name" value="urease_beta"/>
    <property type="match status" value="1"/>
</dbReference>
<evidence type="ECO:0000256" key="1">
    <source>
        <dbReference type="ARBA" id="ARBA00004897"/>
    </source>
</evidence>
<dbReference type="SUPFAM" id="SSF51556">
    <property type="entry name" value="Metallo-dependent hydrolases"/>
    <property type="match status" value="1"/>
</dbReference>
<gene>
    <name evidence="12" type="primary">ureC</name>
    <name evidence="12" type="ORF">PSYMO_05885</name>
</gene>
<feature type="non-terminal residue" evidence="12">
    <location>
        <position position="635"/>
    </location>
</feature>
<dbReference type="InterPro" id="IPR008223">
    <property type="entry name" value="Urease_gamma-beta_su"/>
</dbReference>
<feature type="binding site" evidence="8">
    <location>
        <position position="481"/>
    </location>
    <ligand>
        <name>Ni(2+)</name>
        <dbReference type="ChEBI" id="CHEBI:49786"/>
        <label>2</label>
    </ligand>
</feature>
<comment type="pathway">
    <text evidence="1">Nitrogen metabolism; urea degradation; CO(2) and NH(3) from urea (urease route): step 1/1.</text>
</comment>
<dbReference type="Pfam" id="PF00547">
    <property type="entry name" value="Urease_gamma"/>
    <property type="match status" value="1"/>
</dbReference>
<feature type="modified residue" description="N6-carboxylysine" evidence="7">
    <location>
        <position position="452"/>
    </location>
</feature>
<evidence type="ECO:0000256" key="2">
    <source>
        <dbReference type="ARBA" id="ARBA00012934"/>
    </source>
</evidence>
<feature type="binding site" description="via carbamate group" evidence="8">
    <location>
        <position position="452"/>
    </location>
    <ligand>
        <name>Ni(2+)</name>
        <dbReference type="ChEBI" id="CHEBI:49786"/>
        <label>1</label>
    </ligand>
</feature>
<dbReference type="NCBIfam" id="NF009671">
    <property type="entry name" value="PRK13192.1"/>
    <property type="match status" value="1"/>
</dbReference>
<evidence type="ECO:0000313" key="13">
    <source>
        <dbReference type="Proteomes" id="UP000003465"/>
    </source>
</evidence>
<keyword evidence="3 8" id="KW-0533">Nickel</keyword>
<dbReference type="InterPro" id="IPR006680">
    <property type="entry name" value="Amidohydro-rel"/>
</dbReference>
<comment type="PTM">
    <text evidence="7">Carbamylation allows a single lysine to coordinate two nickel ions.</text>
</comment>
<dbReference type="Pfam" id="PF00449">
    <property type="entry name" value="Urease_alpha"/>
    <property type="match status" value="1"/>
</dbReference>
<dbReference type="InterPro" id="IPR036463">
    <property type="entry name" value="Urease_gamma_sf"/>
</dbReference>
<dbReference type="NCBIfam" id="TIGR00193">
    <property type="entry name" value="urease_gam"/>
    <property type="match status" value="1"/>
</dbReference>
<evidence type="ECO:0000256" key="10">
    <source>
        <dbReference type="PROSITE-ProRule" id="PRU00700"/>
    </source>
</evidence>
<dbReference type="PROSITE" id="PS00145">
    <property type="entry name" value="UREASE_2"/>
    <property type="match status" value="1"/>
</dbReference>
<dbReference type="HAMAP" id="MF_01954">
    <property type="entry name" value="Urease_beta"/>
    <property type="match status" value="1"/>
</dbReference>
<dbReference type="InterPro" id="IPR050069">
    <property type="entry name" value="Urease_subunit"/>
</dbReference>
<dbReference type="GO" id="GO:0016151">
    <property type="term" value="F:nickel cation binding"/>
    <property type="evidence" value="ECO:0007669"/>
    <property type="project" value="InterPro"/>
</dbReference>
<dbReference type="CDD" id="cd00390">
    <property type="entry name" value="Urease_gamma"/>
    <property type="match status" value="1"/>
</dbReference>
<dbReference type="NCBIfam" id="NF009712">
    <property type="entry name" value="PRK13241.1"/>
    <property type="match status" value="1"/>
</dbReference>
<dbReference type="PRINTS" id="PR01752">
    <property type="entry name" value="UREASE"/>
</dbReference>
<dbReference type="InterPro" id="IPR017950">
    <property type="entry name" value="Urease_AS"/>
</dbReference>
<evidence type="ECO:0000256" key="4">
    <source>
        <dbReference type="ARBA" id="ARBA00022723"/>
    </source>
</evidence>
<dbReference type="GO" id="GO:0043419">
    <property type="term" value="P:urea catabolic process"/>
    <property type="evidence" value="ECO:0007669"/>
    <property type="project" value="UniProtKB-UniPathway"/>
</dbReference>
<dbReference type="Gene3D" id="3.20.20.140">
    <property type="entry name" value="Metal-dependent hydrolases"/>
    <property type="match status" value="1"/>
</dbReference>
<dbReference type="InterPro" id="IPR002019">
    <property type="entry name" value="Urease_beta-like"/>
</dbReference>
<dbReference type="InterPro" id="IPR032466">
    <property type="entry name" value="Metal_Hydrolase"/>
</dbReference>
<dbReference type="SUPFAM" id="SSF51338">
    <property type="entry name" value="Composite domain of metallo-dependent hydrolases"/>
    <property type="match status" value="1"/>
</dbReference>
<dbReference type="InterPro" id="IPR017951">
    <property type="entry name" value="Urease_asu_c"/>
</dbReference>
<feature type="binding site" evidence="8">
    <location>
        <position position="374"/>
    </location>
    <ligand>
        <name>Ni(2+)</name>
        <dbReference type="ChEBI" id="CHEBI:49786"/>
        <label>1</label>
    </ligand>
</feature>
<dbReference type="Proteomes" id="UP000003465">
    <property type="component" value="Unassembled WGS sequence"/>
</dbReference>
<dbReference type="UniPathway" id="UPA00258">
    <property type="reaction ID" value="UER00370"/>
</dbReference>
<feature type="binding site" description="via carbamate group" evidence="8">
    <location>
        <position position="452"/>
    </location>
    <ligand>
        <name>Ni(2+)</name>
        <dbReference type="ChEBI" id="CHEBI:49786"/>
        <label>2</label>
    </ligand>
</feature>
<dbReference type="InterPro" id="IPR011059">
    <property type="entry name" value="Metal-dep_hydrolase_composite"/>
</dbReference>
<dbReference type="SUPFAM" id="SSF54111">
    <property type="entry name" value="Urease, gamma-subunit"/>
    <property type="match status" value="1"/>
</dbReference>
<dbReference type="GO" id="GO:0035550">
    <property type="term" value="C:urease complex"/>
    <property type="evidence" value="ECO:0007669"/>
    <property type="project" value="InterPro"/>
</dbReference>
<evidence type="ECO:0000256" key="7">
    <source>
        <dbReference type="PIRSR" id="PIRSR611612-50"/>
    </source>
</evidence>
<dbReference type="CDD" id="cd00407">
    <property type="entry name" value="Urease_beta"/>
    <property type="match status" value="1"/>
</dbReference>
<comment type="catalytic activity">
    <reaction evidence="6">
        <text>urea + 2 H2O + H(+) = hydrogencarbonate + 2 NH4(+)</text>
        <dbReference type="Rhea" id="RHEA:20557"/>
        <dbReference type="ChEBI" id="CHEBI:15377"/>
        <dbReference type="ChEBI" id="CHEBI:15378"/>
        <dbReference type="ChEBI" id="CHEBI:16199"/>
        <dbReference type="ChEBI" id="CHEBI:17544"/>
        <dbReference type="ChEBI" id="CHEBI:28938"/>
        <dbReference type="EC" id="3.5.1.5"/>
    </reaction>
</comment>
<dbReference type="Pfam" id="PF00699">
    <property type="entry name" value="Urease_beta"/>
    <property type="match status" value="1"/>
</dbReference>
<protein>
    <recommendedName>
        <fullName evidence="2">urease</fullName>
        <ecNumber evidence="2">3.5.1.5</ecNumber>
    </recommendedName>
</protein>
<dbReference type="PANTHER" id="PTHR33569:SF1">
    <property type="entry name" value="UREASE"/>
    <property type="match status" value="1"/>
</dbReference>
<dbReference type="NCBIfam" id="NF009686">
    <property type="entry name" value="PRK13207.1"/>
    <property type="match status" value="1"/>
</dbReference>
<dbReference type="HAMAP" id="MF_01955">
    <property type="entry name" value="Urease_beta_gamma"/>
    <property type="match status" value="1"/>
</dbReference>
<feature type="binding site" evidence="8">
    <location>
        <position position="507"/>
    </location>
    <ligand>
        <name>Ni(2+)</name>
        <dbReference type="ChEBI" id="CHEBI:49786"/>
        <label>2</label>
    </ligand>
</feature>
<dbReference type="Gene3D" id="2.30.40.10">
    <property type="entry name" value="Urease, subunit C, domain 1"/>
    <property type="match status" value="1"/>
</dbReference>
<feature type="binding site" evidence="8">
    <location>
        <position position="595"/>
    </location>
    <ligand>
        <name>Ni(2+)</name>
        <dbReference type="ChEBI" id="CHEBI:49786"/>
        <label>1</label>
    </ligand>
</feature>
<reference evidence="12 13" key="1">
    <citation type="journal article" date="2011" name="PLoS Pathog.">
        <title>Dynamic evolution of pathogenicity revealed by sequencing and comparative genomics of 19 Pseudomonas syringae isolates.</title>
        <authorList>
            <person name="Baltrus D.A."/>
            <person name="Nishimura M.T."/>
            <person name="Romanchuk A."/>
            <person name="Chang J.H."/>
            <person name="Mukhtar M.S."/>
            <person name="Cherkis K."/>
            <person name="Roach J."/>
            <person name="Grant S.R."/>
            <person name="Jones C.D."/>
            <person name="Dangl J.L."/>
        </authorList>
    </citation>
    <scope>NUCLEOTIDE SEQUENCE [LARGE SCALE GENOMIC DNA]</scope>
    <source>
        <strain evidence="12 13">301020</strain>
    </source>
</reference>
<evidence type="ECO:0000256" key="6">
    <source>
        <dbReference type="ARBA" id="ARBA00047778"/>
    </source>
</evidence>
<dbReference type="InterPro" id="IPR036461">
    <property type="entry name" value="Urease_betasu_sf"/>
</dbReference>
<dbReference type="Gene3D" id="2.10.150.10">
    <property type="entry name" value="Urease, beta subunit"/>
    <property type="match status" value="1"/>
</dbReference>
<evidence type="ECO:0000256" key="3">
    <source>
        <dbReference type="ARBA" id="ARBA00022596"/>
    </source>
</evidence>
<dbReference type="EMBL" id="AEAG01000234">
    <property type="protein sequence ID" value="EGH21040.1"/>
    <property type="molecule type" value="Genomic_DNA"/>
</dbReference>
<evidence type="ECO:0000256" key="9">
    <source>
        <dbReference type="PIRSR" id="PIRSR611612-52"/>
    </source>
</evidence>
<dbReference type="Pfam" id="PF01979">
    <property type="entry name" value="Amidohydro_1"/>
    <property type="match status" value="1"/>
</dbReference>
<feature type="domain" description="Urease" evidence="11">
    <location>
        <begin position="367"/>
        <end position="635"/>
    </location>
</feature>
<dbReference type="InterPro" id="IPR011612">
    <property type="entry name" value="Urease_alpha_N_dom"/>
</dbReference>
<evidence type="ECO:0000256" key="5">
    <source>
        <dbReference type="ARBA" id="ARBA00022801"/>
    </source>
</evidence>
<comment type="caution">
    <text evidence="12">The sequence shown here is derived from an EMBL/GenBank/DDBJ whole genome shotgun (WGS) entry which is preliminary data.</text>
</comment>
<dbReference type="PROSITE" id="PS51368">
    <property type="entry name" value="UREASE_3"/>
    <property type="match status" value="1"/>
</dbReference>
<comment type="subcellular location">
    <subcellularLocation>
        <location evidence="10">Cytoplasm</location>
    </subcellularLocation>
</comment>
<keyword evidence="10" id="KW-0963">Cytoplasm</keyword>
<accession>A0A656G6S7</accession>
<feature type="binding site" evidence="8">
    <location>
        <position position="372"/>
    </location>
    <ligand>
        <name>Ni(2+)</name>
        <dbReference type="ChEBI" id="CHEBI:49786"/>
        <label>1</label>
    </ligand>
</feature>
<feature type="active site" description="Proton donor" evidence="9 10">
    <location>
        <position position="555"/>
    </location>
</feature>
<dbReference type="Gene3D" id="3.30.280.10">
    <property type="entry name" value="Urease, gamma-like subunit"/>
    <property type="match status" value="1"/>
</dbReference>
<name>A0A656G6S7_PSEA0</name>
<dbReference type="EC" id="3.5.1.5" evidence="2"/>
<dbReference type="InterPro" id="IPR005848">
    <property type="entry name" value="Urease_asu"/>
</dbReference>
<keyword evidence="4 8" id="KW-0479">Metal-binding</keyword>
<feature type="binding site" evidence="10">
    <location>
        <position position="454"/>
    </location>
    <ligand>
        <name>substrate</name>
    </ligand>
</feature>
<dbReference type="SUPFAM" id="SSF51278">
    <property type="entry name" value="Urease, beta-subunit"/>
    <property type="match status" value="1"/>
</dbReference>
<organism evidence="12 13">
    <name type="scientific">Pseudomonas amygdali pv. mori str. 301020</name>
    <dbReference type="NCBI Taxonomy" id="629261"/>
    <lineage>
        <taxon>Bacteria</taxon>
        <taxon>Pseudomonadati</taxon>
        <taxon>Pseudomonadota</taxon>
        <taxon>Gammaproteobacteria</taxon>
        <taxon>Pseudomonadales</taxon>
        <taxon>Pseudomonadaceae</taxon>
        <taxon>Pseudomonas</taxon>
        <taxon>Pseudomonas amygdali</taxon>
    </lineage>
</organism>
<comment type="cofactor">
    <cofactor evidence="8">
        <name>Ni cation</name>
        <dbReference type="ChEBI" id="CHEBI:25516"/>
    </cofactor>
    <text evidence="8">Binds 2 nickel ions per subunit.</text>
</comment>
<dbReference type="GO" id="GO:0009039">
    <property type="term" value="F:urease activity"/>
    <property type="evidence" value="ECO:0007669"/>
    <property type="project" value="UniProtKB-EC"/>
</dbReference>
<sequence>MLLTPTELERLTLYTAAELSRKRRSKGLRLNFPEASALIADEILEGAREGRSVAELIGFGSTILNTDDVMPGVADLLPVLQVEGTFPDGTKLVTVHQPIRPGKLPLTVMPTPGEILSPDSDIQLNSGRPTATLRAINTGDRPVQIGSHYHFFEVNKALDFPRETAFGMHLDIPAGTAVRFEPGELREVQLVQFAGTGDIHGFSGLTNGNLHDPACKQTALERARAQHFKGAWSMATMTRKEYAAMYGPTKGDAVRLGDTSLLAEVEFDYSVPGDECLHGGGKTLRDSMGLMPGHDSADGALDMLICNALIIDPVIGIVKGDIGIKDGKIVAIGKAGNPQIMDGVHPQLICGVATTVRDAEGLIVTPGGIDVHVHFDSAQLCEHALAAGLTTLIGGSLGPITVGIDCGGEWNVGKMLQAAEAWPINFGFLGRGNSSKPESLLGQLRGGCLGLKIHEDWGAMPAVIDTCLKVADEYDFQVQLHTDTLNESGFLEDTLAAIGDRTIHMYHTEGAGGGHAPDIISVAGKSNCIPSSTNPTNPYTVNTFDEHLDMIMVCHHLNPDVPEDVAFAESRVRPQTIAAEDILHDTGAISILGSDSQGMGRINEVICRTWQLASKMKDQRGRLPEETTALGDNER</sequence>
<proteinExistence type="inferred from homology"/>
<keyword evidence="5 10" id="KW-0378">Hydrolase</keyword>
<dbReference type="NCBIfam" id="NF009682">
    <property type="entry name" value="PRK13203.1"/>
    <property type="match status" value="1"/>
</dbReference>
<dbReference type="InterPro" id="IPR002026">
    <property type="entry name" value="Urease_gamma/gamma-beta_su"/>
</dbReference>
<dbReference type="AlphaFoldDB" id="A0A656G6S7"/>
<evidence type="ECO:0000313" key="12">
    <source>
        <dbReference type="EMBL" id="EGH21040.1"/>
    </source>
</evidence>
<dbReference type="PANTHER" id="PTHR33569">
    <property type="entry name" value="UREASE"/>
    <property type="match status" value="1"/>
</dbReference>
<evidence type="ECO:0000256" key="8">
    <source>
        <dbReference type="PIRSR" id="PIRSR611612-51"/>
    </source>
</evidence>
<evidence type="ECO:0000259" key="11">
    <source>
        <dbReference type="PROSITE" id="PS51368"/>
    </source>
</evidence>